<evidence type="ECO:0000256" key="2">
    <source>
        <dbReference type="ARBA" id="ARBA00022448"/>
    </source>
</evidence>
<dbReference type="GO" id="GO:0042597">
    <property type="term" value="C:periplasmic space"/>
    <property type="evidence" value="ECO:0007669"/>
    <property type="project" value="UniProtKB-SubCell"/>
</dbReference>
<evidence type="ECO:0000313" key="12">
    <source>
        <dbReference type="EMBL" id="NYT47953.1"/>
    </source>
</evidence>
<comment type="subcellular location">
    <subcellularLocation>
        <location evidence="1">Periplasm</location>
    </subcellularLocation>
</comment>
<evidence type="ECO:0000259" key="11">
    <source>
        <dbReference type="PROSITE" id="PS51007"/>
    </source>
</evidence>
<dbReference type="InterPro" id="IPR036909">
    <property type="entry name" value="Cyt_c-like_dom_sf"/>
</dbReference>
<feature type="binding site" description="covalent" evidence="8">
    <location>
        <position position="166"/>
    </location>
    <ligand>
        <name>heme c</name>
        <dbReference type="ChEBI" id="CHEBI:61717"/>
        <label>2</label>
    </ligand>
</feature>
<dbReference type="InterPro" id="IPR050597">
    <property type="entry name" value="Cytochrome_c_Oxidase_Subunit"/>
</dbReference>
<evidence type="ECO:0000313" key="13">
    <source>
        <dbReference type="Proteomes" id="UP000559809"/>
    </source>
</evidence>
<feature type="chain" id="PRO_5032337690" evidence="10">
    <location>
        <begin position="27"/>
        <end position="233"/>
    </location>
</feature>
<keyword evidence="10" id="KW-0732">Signal</keyword>
<keyword evidence="7 9" id="KW-0408">Iron</keyword>
<keyword evidence="3 8" id="KW-0349">Heme</keyword>
<dbReference type="Gene3D" id="1.10.760.10">
    <property type="entry name" value="Cytochrome c-like domain"/>
    <property type="match status" value="2"/>
</dbReference>
<dbReference type="GO" id="GO:0005506">
    <property type="term" value="F:iron ion binding"/>
    <property type="evidence" value="ECO:0007669"/>
    <property type="project" value="InterPro"/>
</dbReference>
<dbReference type="PIRSF" id="PIRSF000005">
    <property type="entry name" value="Cytochrome_c4"/>
    <property type="match status" value="1"/>
</dbReference>
<dbReference type="Pfam" id="PF00034">
    <property type="entry name" value="Cytochrom_C"/>
    <property type="match status" value="2"/>
</dbReference>
<dbReference type="RefSeq" id="WP_180153525.1">
    <property type="nucleotide sequence ID" value="NZ_JACCEM010000001.1"/>
</dbReference>
<gene>
    <name evidence="12" type="ORF">H0A72_01375</name>
</gene>
<feature type="domain" description="Cytochrome c" evidence="11">
    <location>
        <begin position="34"/>
        <end position="132"/>
    </location>
</feature>
<evidence type="ECO:0000256" key="1">
    <source>
        <dbReference type="ARBA" id="ARBA00004418"/>
    </source>
</evidence>
<feature type="binding site" description="axial binding residue" evidence="9">
    <location>
        <position position="109"/>
    </location>
    <ligand>
        <name>heme c</name>
        <dbReference type="ChEBI" id="CHEBI:61717"/>
        <label>1</label>
    </ligand>
    <ligandPart>
        <name>Fe</name>
        <dbReference type="ChEBI" id="CHEBI:18248"/>
    </ligandPart>
</feature>
<evidence type="ECO:0000256" key="5">
    <source>
        <dbReference type="ARBA" id="ARBA00022764"/>
    </source>
</evidence>
<sequence length="233" mass="24369">MKRVLSRIVVASGVLLGSSVVSLVHAADAAGAKPDAAKGEQLYLNGDLARGILACASCHGEAGNSTIPANPNLSGQPHEYIVKQLIDFTPKDDKTPPARRGPGGANSVMTAFATALTAEDRQNVALYLATQQLKPETAANATNEATMERGQHIWRGGLPDRKVPACAGCHSPNGAGIPGAYPRLSGQFPAYIAEQLKLFRSGDRANNTIMHDIADRMSDADIAAVADYAAGLR</sequence>
<dbReference type="PROSITE" id="PS51007">
    <property type="entry name" value="CYTC"/>
    <property type="match status" value="2"/>
</dbReference>
<keyword evidence="4 9" id="KW-0479">Metal-binding</keyword>
<accession>A0A853FTM2</accession>
<feature type="signal peptide" evidence="10">
    <location>
        <begin position="1"/>
        <end position="26"/>
    </location>
</feature>
<proteinExistence type="predicted"/>
<dbReference type="Proteomes" id="UP000559809">
    <property type="component" value="Unassembled WGS sequence"/>
</dbReference>
<dbReference type="SUPFAM" id="SSF46626">
    <property type="entry name" value="Cytochrome c"/>
    <property type="match status" value="2"/>
</dbReference>
<evidence type="ECO:0000256" key="10">
    <source>
        <dbReference type="SAM" id="SignalP"/>
    </source>
</evidence>
<evidence type="ECO:0000256" key="7">
    <source>
        <dbReference type="ARBA" id="ARBA00023004"/>
    </source>
</evidence>
<dbReference type="InterPro" id="IPR009056">
    <property type="entry name" value="Cyt_c-like_dom"/>
</dbReference>
<dbReference type="AlphaFoldDB" id="A0A853FTM2"/>
<feature type="binding site" description="covalent" evidence="8">
    <location>
        <position position="169"/>
    </location>
    <ligand>
        <name>heme c</name>
        <dbReference type="ChEBI" id="CHEBI:61717"/>
        <label>2</label>
    </ligand>
</feature>
<feature type="domain" description="Cytochrome c" evidence="11">
    <location>
        <begin position="145"/>
        <end position="233"/>
    </location>
</feature>
<keyword evidence="2" id="KW-0813">Transport</keyword>
<feature type="binding site" description="axial binding residue" evidence="9">
    <location>
        <position position="59"/>
    </location>
    <ligand>
        <name>heme c</name>
        <dbReference type="ChEBI" id="CHEBI:61717"/>
        <label>1</label>
    </ligand>
    <ligandPart>
        <name>Fe</name>
        <dbReference type="ChEBI" id="CHEBI:18248"/>
    </ligandPart>
</feature>
<dbReference type="EMBL" id="JACCEM010000001">
    <property type="protein sequence ID" value="NYT47953.1"/>
    <property type="molecule type" value="Genomic_DNA"/>
</dbReference>
<dbReference type="PANTHER" id="PTHR33751:SF9">
    <property type="entry name" value="CYTOCHROME C4"/>
    <property type="match status" value="1"/>
</dbReference>
<dbReference type="InterPro" id="IPR024167">
    <property type="entry name" value="Cytochrome_c4-like"/>
</dbReference>
<evidence type="ECO:0000256" key="6">
    <source>
        <dbReference type="ARBA" id="ARBA00022982"/>
    </source>
</evidence>
<name>A0A853FTM2_9BURK</name>
<reference evidence="12 13" key="1">
    <citation type="submission" date="2020-07" db="EMBL/GenBank/DDBJ databases">
        <title>Taxonomic revisions and descriptions of new bacterial species based on genomic comparisons in the high-G+C-content subgroup of the family Alcaligenaceae.</title>
        <authorList>
            <person name="Szabo A."/>
            <person name="Felfoldi T."/>
        </authorList>
    </citation>
    <scope>NUCLEOTIDE SEQUENCE [LARGE SCALE GENOMIC DNA]</scope>
    <source>
        <strain evidence="12 13">LMG 24012</strain>
    </source>
</reference>
<organism evidence="12 13">
    <name type="scientific">Parapusillimonas granuli</name>
    <dbReference type="NCBI Taxonomy" id="380911"/>
    <lineage>
        <taxon>Bacteria</taxon>
        <taxon>Pseudomonadati</taxon>
        <taxon>Pseudomonadota</taxon>
        <taxon>Betaproteobacteria</taxon>
        <taxon>Burkholderiales</taxon>
        <taxon>Alcaligenaceae</taxon>
        <taxon>Parapusillimonas</taxon>
    </lineage>
</organism>
<evidence type="ECO:0000256" key="4">
    <source>
        <dbReference type="ARBA" id="ARBA00022723"/>
    </source>
</evidence>
<evidence type="ECO:0000256" key="8">
    <source>
        <dbReference type="PIRSR" id="PIRSR000005-1"/>
    </source>
</evidence>
<comment type="PTM">
    <text evidence="8">Binds 2 heme c groups covalently per subunit.</text>
</comment>
<comment type="caution">
    <text evidence="12">The sequence shown here is derived from an EMBL/GenBank/DDBJ whole genome shotgun (WGS) entry which is preliminary data.</text>
</comment>
<dbReference type="GO" id="GO:0009055">
    <property type="term" value="F:electron transfer activity"/>
    <property type="evidence" value="ECO:0007669"/>
    <property type="project" value="InterPro"/>
</dbReference>
<dbReference type="GO" id="GO:0020037">
    <property type="term" value="F:heme binding"/>
    <property type="evidence" value="ECO:0007669"/>
    <property type="project" value="InterPro"/>
</dbReference>
<feature type="binding site" description="axial binding residue" evidence="9">
    <location>
        <position position="170"/>
    </location>
    <ligand>
        <name>heme c</name>
        <dbReference type="ChEBI" id="CHEBI:61717"/>
        <label>2</label>
    </ligand>
    <ligandPart>
        <name>Fe</name>
        <dbReference type="ChEBI" id="CHEBI:18248"/>
    </ligandPart>
</feature>
<keyword evidence="13" id="KW-1185">Reference proteome</keyword>
<keyword evidence="6" id="KW-0249">Electron transport</keyword>
<protein>
    <submittedName>
        <fullName evidence="12">C-type cytochrome</fullName>
    </submittedName>
</protein>
<dbReference type="PANTHER" id="PTHR33751">
    <property type="entry name" value="CBB3-TYPE CYTOCHROME C OXIDASE SUBUNIT FIXP"/>
    <property type="match status" value="1"/>
</dbReference>
<evidence type="ECO:0000256" key="9">
    <source>
        <dbReference type="PIRSR" id="PIRSR000005-2"/>
    </source>
</evidence>
<feature type="binding site" description="axial binding residue" evidence="9">
    <location>
        <position position="210"/>
    </location>
    <ligand>
        <name>heme c</name>
        <dbReference type="ChEBI" id="CHEBI:61717"/>
        <label>2</label>
    </ligand>
    <ligandPart>
        <name>Fe</name>
        <dbReference type="ChEBI" id="CHEBI:18248"/>
    </ligandPart>
</feature>
<feature type="binding site" description="covalent" evidence="8">
    <location>
        <position position="55"/>
    </location>
    <ligand>
        <name>heme c</name>
        <dbReference type="ChEBI" id="CHEBI:61717"/>
        <label>1</label>
    </ligand>
</feature>
<evidence type="ECO:0000256" key="3">
    <source>
        <dbReference type="ARBA" id="ARBA00022617"/>
    </source>
</evidence>
<keyword evidence="5" id="KW-0574">Periplasm</keyword>
<feature type="binding site" description="covalent" evidence="8">
    <location>
        <position position="58"/>
    </location>
    <ligand>
        <name>heme c</name>
        <dbReference type="ChEBI" id="CHEBI:61717"/>
        <label>1</label>
    </ligand>
</feature>